<feature type="signal peptide" evidence="8">
    <location>
        <begin position="1"/>
        <end position="18"/>
    </location>
</feature>
<keyword evidence="6" id="KW-0175">Coiled coil</keyword>
<reference evidence="10" key="1">
    <citation type="journal article" date="2014" name="Int. J. Syst. Evol. Microbiol.">
        <title>Complete genome sequence of Corynebacterium casei LMG S-19264T (=DSM 44701T), isolated from a smear-ripened cheese.</title>
        <authorList>
            <consortium name="US DOE Joint Genome Institute (JGI-PGF)"/>
            <person name="Walter F."/>
            <person name="Albersmeier A."/>
            <person name="Kalinowski J."/>
            <person name="Ruckert C."/>
        </authorList>
    </citation>
    <scope>NUCLEOTIDE SEQUENCE</scope>
    <source>
        <strain evidence="10">NBRC 110023</strain>
    </source>
</reference>
<feature type="coiled-coil region" evidence="6">
    <location>
        <begin position="101"/>
        <end position="163"/>
    </location>
</feature>
<evidence type="ECO:0000256" key="7">
    <source>
        <dbReference type="SAM" id="Phobius"/>
    </source>
</evidence>
<keyword evidence="11" id="KW-1185">Reference proteome</keyword>
<feature type="transmembrane region" description="Helical" evidence="7">
    <location>
        <begin position="168"/>
        <end position="189"/>
    </location>
</feature>
<evidence type="ECO:0000256" key="6">
    <source>
        <dbReference type="SAM" id="Coils"/>
    </source>
</evidence>
<dbReference type="GO" id="GO:0016020">
    <property type="term" value="C:membrane"/>
    <property type="evidence" value="ECO:0007669"/>
    <property type="project" value="UniProtKB-SubCell"/>
</dbReference>
<evidence type="ECO:0000256" key="1">
    <source>
        <dbReference type="ARBA" id="ARBA00004167"/>
    </source>
</evidence>
<evidence type="ECO:0000313" key="11">
    <source>
        <dbReference type="Proteomes" id="UP001156601"/>
    </source>
</evidence>
<feature type="chain" id="PRO_5041357220" description="SH3b domain-containing protein" evidence="8">
    <location>
        <begin position="19"/>
        <end position="201"/>
    </location>
</feature>
<gene>
    <name evidence="10" type="ORF">GCM10007852_34680</name>
</gene>
<dbReference type="Proteomes" id="UP001156601">
    <property type="component" value="Unassembled WGS sequence"/>
</dbReference>
<evidence type="ECO:0000256" key="4">
    <source>
        <dbReference type="ARBA" id="ARBA00022989"/>
    </source>
</evidence>
<proteinExistence type="predicted"/>
<evidence type="ECO:0000313" key="10">
    <source>
        <dbReference type="EMBL" id="GLR72560.1"/>
    </source>
</evidence>
<reference evidence="10" key="2">
    <citation type="submission" date="2023-01" db="EMBL/GenBank/DDBJ databases">
        <title>Draft genome sequence of Agaribacter marinus strain NBRC 110023.</title>
        <authorList>
            <person name="Sun Q."/>
            <person name="Mori K."/>
        </authorList>
    </citation>
    <scope>NUCLEOTIDE SEQUENCE</scope>
    <source>
        <strain evidence="10">NBRC 110023</strain>
    </source>
</reference>
<comment type="caution">
    <text evidence="10">The sequence shown here is derived from an EMBL/GenBank/DDBJ whole genome shotgun (WGS) entry which is preliminary data.</text>
</comment>
<evidence type="ECO:0000259" key="9">
    <source>
        <dbReference type="PROSITE" id="PS51781"/>
    </source>
</evidence>
<evidence type="ECO:0000256" key="3">
    <source>
        <dbReference type="ARBA" id="ARBA00022729"/>
    </source>
</evidence>
<dbReference type="NCBIfam" id="TIGR04211">
    <property type="entry name" value="SH3_and_anchor"/>
    <property type="match status" value="1"/>
</dbReference>
<dbReference type="InterPro" id="IPR003646">
    <property type="entry name" value="SH3-like_bac-type"/>
</dbReference>
<accession>A0AA37WM35</accession>
<keyword evidence="2 7" id="KW-0812">Transmembrane</keyword>
<dbReference type="SMART" id="SM00287">
    <property type="entry name" value="SH3b"/>
    <property type="match status" value="1"/>
</dbReference>
<dbReference type="InterPro" id="IPR016476">
    <property type="entry name" value="SH3_dom_pro"/>
</dbReference>
<protein>
    <recommendedName>
        <fullName evidence="9">SH3b domain-containing protein</fullName>
    </recommendedName>
</protein>
<organism evidence="10 11">
    <name type="scientific">Agaribacter marinus</name>
    <dbReference type="NCBI Taxonomy" id="1431249"/>
    <lineage>
        <taxon>Bacteria</taxon>
        <taxon>Pseudomonadati</taxon>
        <taxon>Pseudomonadota</taxon>
        <taxon>Gammaproteobacteria</taxon>
        <taxon>Alteromonadales</taxon>
        <taxon>Alteromonadaceae</taxon>
        <taxon>Agaribacter</taxon>
    </lineage>
</organism>
<feature type="domain" description="SH3b" evidence="9">
    <location>
        <begin position="29"/>
        <end position="95"/>
    </location>
</feature>
<keyword evidence="4 7" id="KW-1133">Transmembrane helix</keyword>
<name>A0AA37WM35_9ALTE</name>
<evidence type="ECO:0000256" key="2">
    <source>
        <dbReference type="ARBA" id="ARBA00022692"/>
    </source>
</evidence>
<evidence type="ECO:0000256" key="5">
    <source>
        <dbReference type="ARBA" id="ARBA00023136"/>
    </source>
</evidence>
<dbReference type="RefSeq" id="WP_284218973.1">
    <property type="nucleotide sequence ID" value="NZ_BSOT01000011.1"/>
</dbReference>
<dbReference type="AlphaFoldDB" id="A0AA37WM35"/>
<dbReference type="EMBL" id="BSOT01000011">
    <property type="protein sequence ID" value="GLR72560.1"/>
    <property type="molecule type" value="Genomic_DNA"/>
</dbReference>
<evidence type="ECO:0000256" key="8">
    <source>
        <dbReference type="SAM" id="SignalP"/>
    </source>
</evidence>
<keyword evidence="3 8" id="KW-0732">Signal</keyword>
<comment type="subcellular location">
    <subcellularLocation>
        <location evidence="1">Membrane</location>
        <topology evidence="1">Single-pass membrane protein</topology>
    </subcellularLocation>
</comment>
<keyword evidence="5 7" id="KW-0472">Membrane</keyword>
<sequence length="201" mass="22743">MRSILSLILLFISIQTSAQTDVQSASQNSDTRFISDDLFIYLHAGPGRDFRLKGSIGAGSKVQLLQVDEDKGFAEIIDERERRGWVESKFVSRNPSIRAQLSVMQTAVNNKQADVEKMQAEVKAMKQNVSQSNRQKTTLNRQITEQLEQISSLNRQIEQRERMSNMQWFTRGSVLAIVSVVIGYLLGLFGRKSGTSKDRLM</sequence>
<dbReference type="PROSITE" id="PS51781">
    <property type="entry name" value="SH3B"/>
    <property type="match status" value="1"/>
</dbReference>